<dbReference type="NCBIfam" id="NF004359">
    <property type="entry name" value="PRK05738.1-3"/>
    <property type="match status" value="1"/>
</dbReference>
<dbReference type="AlphaFoldDB" id="A0A7C0Z8V8"/>
<evidence type="ECO:0000256" key="2">
    <source>
        <dbReference type="ARBA" id="ARBA00022730"/>
    </source>
</evidence>
<comment type="similarity">
    <text evidence="1 6 7">Belongs to the universal ribosomal protein uL23 family.</text>
</comment>
<keyword evidence="5 6" id="KW-0687">Ribonucleoprotein</keyword>
<dbReference type="Gene3D" id="3.30.70.330">
    <property type="match status" value="1"/>
</dbReference>
<dbReference type="GO" id="GO:0019843">
    <property type="term" value="F:rRNA binding"/>
    <property type="evidence" value="ECO:0007669"/>
    <property type="project" value="UniProtKB-UniRule"/>
</dbReference>
<dbReference type="Proteomes" id="UP000885847">
    <property type="component" value="Unassembled WGS sequence"/>
</dbReference>
<accession>A0A7C0Z8V8</accession>
<comment type="function">
    <text evidence="6">One of the early assembly proteins it binds 23S rRNA. One of the proteins that surrounds the polypeptide exit tunnel on the outside of the ribosome. Forms the main docking site for trigger factor binding to the ribosome.</text>
</comment>
<evidence type="ECO:0000313" key="8">
    <source>
        <dbReference type="EMBL" id="HDI82400.1"/>
    </source>
</evidence>
<dbReference type="NCBIfam" id="NF004363">
    <property type="entry name" value="PRK05738.2-4"/>
    <property type="match status" value="1"/>
</dbReference>
<evidence type="ECO:0000256" key="7">
    <source>
        <dbReference type="RuleBase" id="RU003934"/>
    </source>
</evidence>
<dbReference type="InterPro" id="IPR012677">
    <property type="entry name" value="Nucleotide-bd_a/b_plait_sf"/>
</dbReference>
<evidence type="ECO:0000256" key="4">
    <source>
        <dbReference type="ARBA" id="ARBA00022980"/>
    </source>
</evidence>
<evidence type="ECO:0000256" key="6">
    <source>
        <dbReference type="HAMAP-Rule" id="MF_01369"/>
    </source>
</evidence>
<dbReference type="InterPro" id="IPR013025">
    <property type="entry name" value="Ribosomal_uL23-like"/>
</dbReference>
<dbReference type="EMBL" id="DQWE01000054">
    <property type="protein sequence ID" value="HDI82400.1"/>
    <property type="molecule type" value="Genomic_DNA"/>
</dbReference>
<comment type="caution">
    <text evidence="8">The sequence shown here is derived from an EMBL/GenBank/DDBJ whole genome shotgun (WGS) entry which is preliminary data.</text>
</comment>
<evidence type="ECO:0000256" key="5">
    <source>
        <dbReference type="ARBA" id="ARBA00023274"/>
    </source>
</evidence>
<dbReference type="GO" id="GO:0005840">
    <property type="term" value="C:ribosome"/>
    <property type="evidence" value="ECO:0007669"/>
    <property type="project" value="UniProtKB-KW"/>
</dbReference>
<dbReference type="GO" id="GO:0003735">
    <property type="term" value="F:structural constituent of ribosome"/>
    <property type="evidence" value="ECO:0007669"/>
    <property type="project" value="InterPro"/>
</dbReference>
<comment type="subunit">
    <text evidence="6">Part of the 50S ribosomal subunit. Contacts protein L29, and trigger factor when it is bound to the ribosome.</text>
</comment>
<dbReference type="InterPro" id="IPR012678">
    <property type="entry name" value="Ribosomal_uL23/eL15/eS24_sf"/>
</dbReference>
<dbReference type="PANTHER" id="PTHR11620">
    <property type="entry name" value="60S RIBOSOMAL PROTEIN L23A"/>
    <property type="match status" value="1"/>
</dbReference>
<dbReference type="InterPro" id="IPR001014">
    <property type="entry name" value="Ribosomal_uL23_CS"/>
</dbReference>
<proteinExistence type="inferred from homology"/>
<dbReference type="NCBIfam" id="NF004366">
    <property type="entry name" value="PRK05738.3-2"/>
    <property type="match status" value="1"/>
</dbReference>
<keyword evidence="3 6" id="KW-0694">RNA-binding</keyword>
<keyword evidence="2 6" id="KW-0699">rRNA-binding</keyword>
<name>A0A7C0Z8V8_UNCW3</name>
<reference evidence="8" key="1">
    <citation type="journal article" date="2020" name="mSystems">
        <title>Genome- and Community-Level Interaction Insights into Carbon Utilization and Element Cycling Functions of Hydrothermarchaeota in Hydrothermal Sediment.</title>
        <authorList>
            <person name="Zhou Z."/>
            <person name="Liu Y."/>
            <person name="Xu W."/>
            <person name="Pan J."/>
            <person name="Luo Z.H."/>
            <person name="Li M."/>
        </authorList>
    </citation>
    <scope>NUCLEOTIDE SEQUENCE [LARGE SCALE GENOMIC DNA]</scope>
    <source>
        <strain evidence="8">HyVt-102</strain>
    </source>
</reference>
<dbReference type="SUPFAM" id="SSF54189">
    <property type="entry name" value="Ribosomal proteins S24e, L23 and L15e"/>
    <property type="match status" value="1"/>
</dbReference>
<dbReference type="FunFam" id="3.30.70.330:FF:000001">
    <property type="entry name" value="50S ribosomal protein L23"/>
    <property type="match status" value="1"/>
</dbReference>
<protein>
    <recommendedName>
        <fullName evidence="6">Large ribosomal subunit protein uL23</fullName>
    </recommendedName>
</protein>
<dbReference type="Pfam" id="PF00276">
    <property type="entry name" value="Ribosomal_L23"/>
    <property type="match status" value="1"/>
</dbReference>
<gene>
    <name evidence="6" type="primary">rplW</name>
    <name evidence="8" type="ORF">ENF18_01240</name>
</gene>
<evidence type="ECO:0000256" key="1">
    <source>
        <dbReference type="ARBA" id="ARBA00006700"/>
    </source>
</evidence>
<dbReference type="HAMAP" id="MF_01369_B">
    <property type="entry name" value="Ribosomal_uL23_B"/>
    <property type="match status" value="1"/>
</dbReference>
<organism evidence="8">
    <name type="scientific">candidate division WOR-3 bacterium</name>
    <dbReference type="NCBI Taxonomy" id="2052148"/>
    <lineage>
        <taxon>Bacteria</taxon>
        <taxon>Bacteria division WOR-3</taxon>
    </lineage>
</organism>
<keyword evidence="4 6" id="KW-0689">Ribosomal protein</keyword>
<dbReference type="GO" id="GO:1990904">
    <property type="term" value="C:ribonucleoprotein complex"/>
    <property type="evidence" value="ECO:0007669"/>
    <property type="project" value="UniProtKB-KW"/>
</dbReference>
<evidence type="ECO:0000256" key="3">
    <source>
        <dbReference type="ARBA" id="ARBA00022884"/>
    </source>
</evidence>
<sequence length="96" mass="11210">MREPRKIIIRPHITEKMTLDREKGNKYAFEVAMDANKIEIKKAVEELFKVKVTDVKTMVVKGKMRRIGWTRGKRKDWKKAIVTLKPGDTIPLFEGV</sequence>
<dbReference type="PROSITE" id="PS00050">
    <property type="entry name" value="RIBOSOMAL_L23"/>
    <property type="match status" value="1"/>
</dbReference>
<dbReference type="GO" id="GO:0006412">
    <property type="term" value="P:translation"/>
    <property type="evidence" value="ECO:0007669"/>
    <property type="project" value="UniProtKB-UniRule"/>
</dbReference>